<keyword evidence="15" id="KW-1185">Reference proteome</keyword>
<dbReference type="Pfam" id="PF00749">
    <property type="entry name" value="tRNA-synt_1c"/>
    <property type="match status" value="1"/>
</dbReference>
<dbReference type="InterPro" id="IPR004514">
    <property type="entry name" value="Gln-tRNA-synth"/>
</dbReference>
<dbReference type="FunFam" id="3.90.800.10:FF:000001">
    <property type="entry name" value="Glutamine--tRNA ligase"/>
    <property type="match status" value="1"/>
</dbReference>
<gene>
    <name evidence="9 14" type="primary">glnS</name>
    <name evidence="14" type="ORF">DOQ08_00659</name>
</gene>
<dbReference type="InterPro" id="IPR050132">
    <property type="entry name" value="Gln/Glu-tRNA_Ligase"/>
</dbReference>
<organism evidence="14 15">
    <name type="scientific">Marinobacter litoralis</name>
    <dbReference type="NCBI Taxonomy" id="187981"/>
    <lineage>
        <taxon>Bacteria</taxon>
        <taxon>Pseudomonadati</taxon>
        <taxon>Pseudomonadota</taxon>
        <taxon>Gammaproteobacteria</taxon>
        <taxon>Pseudomonadales</taxon>
        <taxon>Marinobacteraceae</taxon>
        <taxon>Marinobacter</taxon>
    </lineage>
</organism>
<feature type="binding site" evidence="9">
    <location>
        <position position="213"/>
    </location>
    <ligand>
        <name>L-glutamine</name>
        <dbReference type="ChEBI" id="CHEBI:58359"/>
    </ligand>
</feature>
<evidence type="ECO:0000256" key="4">
    <source>
        <dbReference type="ARBA" id="ARBA00022741"/>
    </source>
</evidence>
<dbReference type="InterPro" id="IPR049437">
    <property type="entry name" value="tRNA-synt_1c_C2"/>
</dbReference>
<evidence type="ECO:0000256" key="5">
    <source>
        <dbReference type="ARBA" id="ARBA00022840"/>
    </source>
</evidence>
<proteinExistence type="inferred from homology"/>
<dbReference type="SUPFAM" id="SSF52374">
    <property type="entry name" value="Nucleotidylyl transferase"/>
    <property type="match status" value="1"/>
</dbReference>
<evidence type="ECO:0000256" key="9">
    <source>
        <dbReference type="HAMAP-Rule" id="MF_00126"/>
    </source>
</evidence>
<comment type="subcellular location">
    <subcellularLocation>
        <location evidence="9">Cytoplasm</location>
    </subcellularLocation>
</comment>
<feature type="domain" description="Glutamyl/glutaminyl-tRNA synthetase class Ib anti-codon binding" evidence="12">
    <location>
        <begin position="341"/>
        <end position="441"/>
    </location>
</feature>
<dbReference type="InterPro" id="IPR020058">
    <property type="entry name" value="Glu/Gln-tRNA-synth_Ib_cat-dom"/>
</dbReference>
<dbReference type="InterPro" id="IPR011035">
    <property type="entry name" value="Ribosomal_bL25/Gln-tRNA_synth"/>
</dbReference>
<evidence type="ECO:0000313" key="15">
    <source>
        <dbReference type="Proteomes" id="UP000265903"/>
    </source>
</evidence>
<evidence type="ECO:0000256" key="1">
    <source>
        <dbReference type="ARBA" id="ARBA00005594"/>
    </source>
</evidence>
<dbReference type="PANTHER" id="PTHR43097">
    <property type="entry name" value="GLUTAMINE-TRNA LIGASE"/>
    <property type="match status" value="1"/>
</dbReference>
<accession>A0A3M2RL84</accession>
<evidence type="ECO:0000259" key="13">
    <source>
        <dbReference type="Pfam" id="PF20974"/>
    </source>
</evidence>
<dbReference type="InterPro" id="IPR022861">
    <property type="entry name" value="Gln_tRNA_ligase_bac"/>
</dbReference>
<keyword evidence="7 9" id="KW-0030">Aminoacyl-tRNA synthetase</keyword>
<keyword evidence="5 9" id="KW-0067">ATP-binding</keyword>
<dbReference type="Gene3D" id="2.40.240.10">
    <property type="entry name" value="Ribosomal Protein L25, Chain P"/>
    <property type="match status" value="2"/>
</dbReference>
<feature type="domain" description="Glutamyl/glutaminyl-tRNA synthetase class Ib catalytic" evidence="11">
    <location>
        <begin position="28"/>
        <end position="337"/>
    </location>
</feature>
<evidence type="ECO:0000259" key="11">
    <source>
        <dbReference type="Pfam" id="PF00749"/>
    </source>
</evidence>
<protein>
    <recommendedName>
        <fullName evidence="9">Glutamine--tRNA ligase</fullName>
        <ecNumber evidence="9">6.1.1.18</ecNumber>
    </recommendedName>
    <alternativeName>
        <fullName evidence="9">Glutaminyl-tRNA synthetase</fullName>
        <shortName evidence="9">GlnRS</shortName>
    </alternativeName>
</protein>
<dbReference type="PRINTS" id="PR00987">
    <property type="entry name" value="TRNASYNTHGLU"/>
</dbReference>
<feature type="binding site" evidence="9">
    <location>
        <begin position="262"/>
        <end position="263"/>
    </location>
    <ligand>
        <name>ATP</name>
        <dbReference type="ChEBI" id="CHEBI:30616"/>
    </ligand>
</feature>
<dbReference type="GO" id="GO:0006424">
    <property type="term" value="P:glutamyl-tRNA aminoacylation"/>
    <property type="evidence" value="ECO:0007669"/>
    <property type="project" value="UniProtKB-UniRule"/>
</dbReference>
<dbReference type="FunFam" id="2.40.240.10:FF:000007">
    <property type="entry name" value="Glutamine--tRNA ligase"/>
    <property type="match status" value="1"/>
</dbReference>
<dbReference type="RefSeq" id="WP_114333458.1">
    <property type="nucleotide sequence ID" value="NZ_QMDL01000001.1"/>
</dbReference>
<reference evidence="14 15" key="1">
    <citation type="submission" date="2018-08" db="EMBL/GenBank/DDBJ databases">
        <title>Whole Genome Sequence of the Moderate Halophilic Marine Bacterium Marinobacter litoralis Sw-45.</title>
        <authorList>
            <person name="Musa H."/>
        </authorList>
    </citation>
    <scope>NUCLEOTIDE SEQUENCE [LARGE SCALE GENOMIC DNA]</scope>
    <source>
        <strain evidence="14 15">Sw-45</strain>
    </source>
</reference>
<dbReference type="FunFam" id="3.40.50.620:FF:000037">
    <property type="entry name" value="Glutamine--tRNA ligase cytoplasmic"/>
    <property type="match status" value="1"/>
</dbReference>
<evidence type="ECO:0000256" key="3">
    <source>
        <dbReference type="ARBA" id="ARBA00022598"/>
    </source>
</evidence>
<evidence type="ECO:0000256" key="7">
    <source>
        <dbReference type="ARBA" id="ARBA00023146"/>
    </source>
</evidence>
<evidence type="ECO:0000313" key="14">
    <source>
        <dbReference type="EMBL" id="RMJ05981.1"/>
    </source>
</evidence>
<dbReference type="Gene3D" id="3.40.50.620">
    <property type="entry name" value="HUPs"/>
    <property type="match status" value="1"/>
</dbReference>
<dbReference type="PANTHER" id="PTHR43097:SF5">
    <property type="entry name" value="GLUTAMATE--TRNA LIGASE"/>
    <property type="match status" value="1"/>
</dbReference>
<dbReference type="EC" id="6.1.1.18" evidence="9"/>
<comment type="subunit">
    <text evidence="9">Monomer.</text>
</comment>
<dbReference type="SUPFAM" id="SSF50715">
    <property type="entry name" value="Ribosomal protein L25-like"/>
    <property type="match status" value="1"/>
</dbReference>
<dbReference type="EMBL" id="QMDL01000001">
    <property type="protein sequence ID" value="RMJ05981.1"/>
    <property type="molecule type" value="Genomic_DNA"/>
</dbReference>
<evidence type="ECO:0000256" key="2">
    <source>
        <dbReference type="ARBA" id="ARBA00022490"/>
    </source>
</evidence>
<comment type="similarity">
    <text evidence="1 9 10">Belongs to the class-I aminoacyl-tRNA synthetase family.</text>
</comment>
<sequence length="559" mass="64068">MSAESKKAHNFIQSLIEDAVAKGEHTGKVVTRFPPEPNGYLHVGHAKSICLNFGIAETFEGECNLRFDDTNPEKESLEYINAIKRDVEWLGFEWADEVRYASDYFDQLYAFAEELIEKGKAYVCALTADEMAEYRGSLKEPGKNSPYRDRPRDESLQLFRDMRDGKFQNGELVLRAKIDMASPNINMRDPILYRIRYADHHQTGDKWCIYPMYDFTHPISDALEGITHSLCTLEFEDHRPLYDWVLDNITIPCHPRQIEFARLNLNYTVTSKRKLKRLVDDNVVDGWDDPRMPTISGMRRRGFTPESIRTFCDMIGVNKAGGTVDVGMLEHAIREDLNARAPRAMCVMRPIKVTLTNYPEGQTETLTLPVHPQNPDMGEREVTWSQVLYIDREDFALEPPRKWKRLAPDQAVRLRGGYVMTCKEVIRDDSGEIVELKCEYDPKTLGVNPEGYKPNGVIHWVSAADSVEVRINQYDRLFNHEAPDSDKEGDMMDHINPDSLVVLEGARVEKSLASPRTDLPYQFEREGYFFCDQALTDSAGMPVFNRTVTLRDSWGKGGK</sequence>
<dbReference type="GO" id="GO:0005829">
    <property type="term" value="C:cytosol"/>
    <property type="evidence" value="ECO:0007669"/>
    <property type="project" value="TreeGrafter"/>
</dbReference>
<keyword evidence="6 9" id="KW-0648">Protein biosynthesis</keyword>
<dbReference type="PROSITE" id="PS00178">
    <property type="entry name" value="AA_TRNA_LIGASE_I"/>
    <property type="match status" value="1"/>
</dbReference>
<dbReference type="FunFam" id="1.10.1160.10:FF:000001">
    <property type="entry name" value="Glutamine--tRNA ligase"/>
    <property type="match status" value="1"/>
</dbReference>
<comment type="caution">
    <text evidence="9">Lacks conserved residue(s) required for the propagation of feature annotation.</text>
</comment>
<comment type="caution">
    <text evidence="14">The sequence shown here is derived from an EMBL/GenBank/DDBJ whole genome shotgun (WGS) entry which is preliminary data.</text>
</comment>
<dbReference type="InterPro" id="IPR014729">
    <property type="entry name" value="Rossmann-like_a/b/a_fold"/>
</dbReference>
<dbReference type="Pfam" id="PF20974">
    <property type="entry name" value="tRNA-synt_1c_C2"/>
    <property type="match status" value="1"/>
</dbReference>
<dbReference type="GO" id="GO:0006425">
    <property type="term" value="P:glutaminyl-tRNA aminoacylation"/>
    <property type="evidence" value="ECO:0007669"/>
    <property type="project" value="UniProtKB-UniRule"/>
</dbReference>
<dbReference type="NCBIfam" id="TIGR00440">
    <property type="entry name" value="glnS"/>
    <property type="match status" value="1"/>
</dbReference>
<evidence type="ECO:0000256" key="6">
    <source>
        <dbReference type="ARBA" id="ARBA00022917"/>
    </source>
</evidence>
<dbReference type="InterPro" id="IPR020056">
    <property type="entry name" value="Rbsml_bL25/Gln-tRNA_synth_N"/>
</dbReference>
<comment type="catalytic activity">
    <reaction evidence="8 9">
        <text>tRNA(Gln) + L-glutamine + ATP = L-glutaminyl-tRNA(Gln) + AMP + diphosphate</text>
        <dbReference type="Rhea" id="RHEA:20121"/>
        <dbReference type="Rhea" id="RHEA-COMP:9662"/>
        <dbReference type="Rhea" id="RHEA-COMP:9681"/>
        <dbReference type="ChEBI" id="CHEBI:30616"/>
        <dbReference type="ChEBI" id="CHEBI:33019"/>
        <dbReference type="ChEBI" id="CHEBI:58359"/>
        <dbReference type="ChEBI" id="CHEBI:78442"/>
        <dbReference type="ChEBI" id="CHEBI:78521"/>
        <dbReference type="ChEBI" id="CHEBI:456215"/>
        <dbReference type="EC" id="6.1.1.18"/>
    </reaction>
</comment>
<keyword evidence="2 9" id="KW-0963">Cytoplasm</keyword>
<feature type="domain" description="tRNA synthetases class I (E and Q) anti-codon binding" evidence="13">
    <location>
        <begin position="457"/>
        <end position="532"/>
    </location>
</feature>
<evidence type="ECO:0000256" key="8">
    <source>
        <dbReference type="ARBA" id="ARBA00048270"/>
    </source>
</evidence>
<dbReference type="HAMAP" id="MF_00126">
    <property type="entry name" value="Gln_tRNA_synth"/>
    <property type="match status" value="1"/>
</dbReference>
<dbReference type="AlphaFoldDB" id="A0A3M2RL84"/>
<feature type="binding site" evidence="9">
    <location>
        <position position="232"/>
    </location>
    <ligand>
        <name>ATP</name>
        <dbReference type="ChEBI" id="CHEBI:30616"/>
    </ligand>
</feature>
<feature type="short sequence motif" description="'KMSKS' region" evidence="9">
    <location>
        <begin position="269"/>
        <end position="273"/>
    </location>
</feature>
<dbReference type="OrthoDB" id="9801560at2"/>
<dbReference type="Proteomes" id="UP000265903">
    <property type="component" value="Unassembled WGS sequence"/>
</dbReference>
<dbReference type="InterPro" id="IPR020059">
    <property type="entry name" value="Glu/Gln-tRNA-synth_Ib_codon-bd"/>
</dbReference>
<dbReference type="NCBIfam" id="NF011291">
    <property type="entry name" value="PRK14703.1"/>
    <property type="match status" value="1"/>
</dbReference>
<dbReference type="Pfam" id="PF03950">
    <property type="entry name" value="tRNA-synt_1c_C"/>
    <property type="match status" value="1"/>
</dbReference>
<feature type="binding site" evidence="9">
    <location>
        <position position="68"/>
    </location>
    <ligand>
        <name>L-glutamine</name>
        <dbReference type="ChEBI" id="CHEBI:58359"/>
    </ligand>
</feature>
<dbReference type="InterPro" id="IPR000924">
    <property type="entry name" value="Glu/Gln-tRNA-synth"/>
</dbReference>
<keyword evidence="4 9" id="KW-0547">Nucleotide-binding</keyword>
<name>A0A3M2RL84_9GAMM</name>
<dbReference type="CDD" id="cd00807">
    <property type="entry name" value="GlnRS_core"/>
    <property type="match status" value="1"/>
</dbReference>
<evidence type="ECO:0000256" key="10">
    <source>
        <dbReference type="RuleBase" id="RU363037"/>
    </source>
</evidence>
<dbReference type="InterPro" id="IPR001412">
    <property type="entry name" value="aa-tRNA-synth_I_CS"/>
</dbReference>
<keyword evidence="3 9" id="KW-0436">Ligase</keyword>
<dbReference type="GO" id="GO:0004819">
    <property type="term" value="F:glutamine-tRNA ligase activity"/>
    <property type="evidence" value="ECO:0007669"/>
    <property type="project" value="UniProtKB-UniRule"/>
</dbReference>
<dbReference type="GO" id="GO:0005524">
    <property type="term" value="F:ATP binding"/>
    <property type="evidence" value="ECO:0007669"/>
    <property type="project" value="UniProtKB-UniRule"/>
</dbReference>
<feature type="binding site" evidence="9">
    <location>
        <begin position="36"/>
        <end position="38"/>
    </location>
    <ligand>
        <name>ATP</name>
        <dbReference type="ChEBI" id="CHEBI:30616"/>
    </ligand>
</feature>
<evidence type="ECO:0000259" key="12">
    <source>
        <dbReference type="Pfam" id="PF03950"/>
    </source>
</evidence>